<evidence type="ECO:0000313" key="1">
    <source>
        <dbReference type="EMBL" id="VDL87106.1"/>
    </source>
</evidence>
<reference evidence="3" key="1">
    <citation type="submission" date="2017-02" db="UniProtKB">
        <authorList>
            <consortium name="WormBaseParasite"/>
        </authorList>
    </citation>
    <scope>IDENTIFICATION</scope>
</reference>
<organism evidence="3">
    <name type="scientific">Nippostrongylus brasiliensis</name>
    <name type="common">Rat hookworm</name>
    <dbReference type="NCBI Taxonomy" id="27835"/>
    <lineage>
        <taxon>Eukaryota</taxon>
        <taxon>Metazoa</taxon>
        <taxon>Ecdysozoa</taxon>
        <taxon>Nematoda</taxon>
        <taxon>Chromadorea</taxon>
        <taxon>Rhabditida</taxon>
        <taxon>Rhabditina</taxon>
        <taxon>Rhabditomorpha</taxon>
        <taxon>Strongyloidea</taxon>
        <taxon>Heligmosomidae</taxon>
        <taxon>Nippostrongylus</taxon>
    </lineage>
</organism>
<keyword evidence="2" id="KW-1185">Reference proteome</keyword>
<name>A0A0N4YYL7_NIPBR</name>
<protein>
    <submittedName>
        <fullName evidence="3">I-set domain-containing protein</fullName>
    </submittedName>
</protein>
<dbReference type="InterPro" id="IPR013783">
    <property type="entry name" value="Ig-like_fold"/>
</dbReference>
<dbReference type="InterPro" id="IPR036179">
    <property type="entry name" value="Ig-like_dom_sf"/>
</dbReference>
<evidence type="ECO:0000313" key="2">
    <source>
        <dbReference type="Proteomes" id="UP000271162"/>
    </source>
</evidence>
<gene>
    <name evidence="1" type="ORF">NBR_LOCUS22340</name>
</gene>
<sequence length="98" mass="10945">MVRKGSNSERLVKCQTSFLSGGEHDIFEQLLFASCAPLMRRIGELRSLLNFEPEGSLAVLKLTMVTPEDSGEYTVVAENNFGKVSFIQQSHSLKTFFV</sequence>
<dbReference type="Proteomes" id="UP000271162">
    <property type="component" value="Unassembled WGS sequence"/>
</dbReference>
<dbReference type="WBParaSite" id="NBR_0002233901-mRNA-1">
    <property type="protein sequence ID" value="NBR_0002233901-mRNA-1"/>
    <property type="gene ID" value="NBR_0002233901"/>
</dbReference>
<proteinExistence type="predicted"/>
<evidence type="ECO:0000313" key="3">
    <source>
        <dbReference type="WBParaSite" id="NBR_0002233901-mRNA-1"/>
    </source>
</evidence>
<accession>A0A0N4YYL7</accession>
<dbReference type="Gene3D" id="2.60.40.10">
    <property type="entry name" value="Immunoglobulins"/>
    <property type="match status" value="1"/>
</dbReference>
<dbReference type="AlphaFoldDB" id="A0A0N4YYL7"/>
<dbReference type="SUPFAM" id="SSF48726">
    <property type="entry name" value="Immunoglobulin"/>
    <property type="match status" value="1"/>
</dbReference>
<dbReference type="EMBL" id="UYSL01027835">
    <property type="protein sequence ID" value="VDL87106.1"/>
    <property type="molecule type" value="Genomic_DNA"/>
</dbReference>
<reference evidence="1 2" key="2">
    <citation type="submission" date="2018-11" db="EMBL/GenBank/DDBJ databases">
        <authorList>
            <consortium name="Pathogen Informatics"/>
        </authorList>
    </citation>
    <scope>NUCLEOTIDE SEQUENCE [LARGE SCALE GENOMIC DNA]</scope>
</reference>